<reference evidence="1" key="1">
    <citation type="submission" date="2022-02" db="EMBL/GenBank/DDBJ databases">
        <title>Qipengyuania spongiae sp. nov., isolated from marine sponge.</title>
        <authorList>
            <person name="Li Z."/>
            <person name="Zhang M."/>
        </authorList>
    </citation>
    <scope>NUCLEOTIDE SEQUENCE</scope>
    <source>
        <strain evidence="1">PHS-Z21</strain>
    </source>
</reference>
<dbReference type="EMBL" id="CP092471">
    <property type="protein sequence ID" value="UVI38837.1"/>
    <property type="molecule type" value="Genomic_DNA"/>
</dbReference>
<gene>
    <name evidence="1" type="ORF">L1F33_11370</name>
</gene>
<evidence type="ECO:0000313" key="1">
    <source>
        <dbReference type="EMBL" id="UVI38837.1"/>
    </source>
</evidence>
<dbReference type="RefSeq" id="WP_265558019.1">
    <property type="nucleotide sequence ID" value="NZ_CP092471.1"/>
</dbReference>
<name>A0ABY5SW98_9SPHN</name>
<sequence length="180" mass="20210">MQTHELIAHPDHPPVAVKGIVAKAWWDGPHWLRLRWRVDGTSQIVLPPFAGRRRADGLWRTTCFELFVTAADGEGYSEFNFSPSNAWAAYDFDRYRAGMNERIVDRSPVGTWRGGRSAQGIFDGALPRRAVPDATRFGMNAVIEEIGGTKSYWAIRHPPGRPDFHHADCFDGQFPPPVPA</sequence>
<dbReference type="CDD" id="cd09627">
    <property type="entry name" value="DOMON_murB_like"/>
    <property type="match status" value="1"/>
</dbReference>
<keyword evidence="2" id="KW-1185">Reference proteome</keyword>
<evidence type="ECO:0000313" key="2">
    <source>
        <dbReference type="Proteomes" id="UP001065265"/>
    </source>
</evidence>
<organism evidence="1 2">
    <name type="scientific">Qipengyuania spongiae</name>
    <dbReference type="NCBI Taxonomy" id="2909673"/>
    <lineage>
        <taxon>Bacteria</taxon>
        <taxon>Pseudomonadati</taxon>
        <taxon>Pseudomonadota</taxon>
        <taxon>Alphaproteobacteria</taxon>
        <taxon>Sphingomonadales</taxon>
        <taxon>Erythrobacteraceae</taxon>
        <taxon>Qipengyuania</taxon>
    </lineage>
</organism>
<proteinExistence type="predicted"/>
<dbReference type="Proteomes" id="UP001065265">
    <property type="component" value="Chromosome"/>
</dbReference>
<protein>
    <submittedName>
        <fullName evidence="1">DOMON-like domain-containing protein</fullName>
    </submittedName>
</protein>
<accession>A0ABY5SW98</accession>